<protein>
    <submittedName>
        <fullName evidence="1">Uncharacterized protein</fullName>
    </submittedName>
</protein>
<proteinExistence type="predicted"/>
<reference evidence="1" key="1">
    <citation type="submission" date="2023-10" db="EMBL/GenBank/DDBJ databases">
        <authorList>
            <person name="Rodriguez Cubillos JULIANA M."/>
            <person name="De Vega J."/>
        </authorList>
    </citation>
    <scope>NUCLEOTIDE SEQUENCE</scope>
</reference>
<evidence type="ECO:0000313" key="1">
    <source>
        <dbReference type="EMBL" id="CAJ2671709.1"/>
    </source>
</evidence>
<comment type="caution">
    <text evidence="1">The sequence shown here is derived from an EMBL/GenBank/DDBJ whole genome shotgun (WGS) entry which is preliminary data.</text>
</comment>
<sequence>MPVWIGLHLMSKYGTSCKDYKMRRHRRGKSETLCAQYINTEELRVTIGTWNVAGIVPCNDLEIEGWLCIQEPSDHYWVTTNAPPSFSSAPSSSMSNSMCVRHISENLAYLKSMTWSLSESWLIPWRECL</sequence>
<dbReference type="Proteomes" id="UP001177021">
    <property type="component" value="Unassembled WGS sequence"/>
</dbReference>
<dbReference type="EMBL" id="CASHSV030000615">
    <property type="protein sequence ID" value="CAJ2671709.1"/>
    <property type="molecule type" value="Genomic_DNA"/>
</dbReference>
<accession>A0ACB0LTG9</accession>
<organism evidence="1 2">
    <name type="scientific">Trifolium pratense</name>
    <name type="common">Red clover</name>
    <dbReference type="NCBI Taxonomy" id="57577"/>
    <lineage>
        <taxon>Eukaryota</taxon>
        <taxon>Viridiplantae</taxon>
        <taxon>Streptophyta</taxon>
        <taxon>Embryophyta</taxon>
        <taxon>Tracheophyta</taxon>
        <taxon>Spermatophyta</taxon>
        <taxon>Magnoliopsida</taxon>
        <taxon>eudicotyledons</taxon>
        <taxon>Gunneridae</taxon>
        <taxon>Pentapetalae</taxon>
        <taxon>rosids</taxon>
        <taxon>fabids</taxon>
        <taxon>Fabales</taxon>
        <taxon>Fabaceae</taxon>
        <taxon>Papilionoideae</taxon>
        <taxon>50 kb inversion clade</taxon>
        <taxon>NPAAA clade</taxon>
        <taxon>Hologalegina</taxon>
        <taxon>IRL clade</taxon>
        <taxon>Trifolieae</taxon>
        <taxon>Trifolium</taxon>
    </lineage>
</organism>
<keyword evidence="2" id="KW-1185">Reference proteome</keyword>
<name>A0ACB0LTG9_TRIPR</name>
<gene>
    <name evidence="1" type="ORF">MILVUS5_LOCUS35482</name>
</gene>
<evidence type="ECO:0000313" key="2">
    <source>
        <dbReference type="Proteomes" id="UP001177021"/>
    </source>
</evidence>